<name>A0ABW1KTW3_9ACTN</name>
<accession>A0ABW1KTW3</accession>
<gene>
    <name evidence="1" type="ORF">ACFP2T_46705</name>
</gene>
<proteinExistence type="predicted"/>
<sequence length="456" mass="49451">MSTYGLIKVGPHTVARIREGEKGHLLAILRDDAEIEPDDYDLAQIAFCMPGYQLADRLDVIGVDQAAVFDALADGVTLKKEWVADNPRHSAENPRQMELVDSHRVKRDLLDHLDGPTWIETTRAAAAASDPRGLFRGYETDVEWLLDLLDSLDYRYALRLGLLAFPDEQVTVTLSDRGEGWLEEECGTTASDSLLFMQLLGATYSPTVVLTEGRTDAEFLSGALSILYPHLTDLVRFLDFETRPDASASALVKSIKSFAAAGIANRIVALFDNDSAAADARRGLDKVPLPKNIVVGCYPDLPMARNYPTLGPPSSNAPDGVLAASDVNGVAGSIELYLGLDVLRDMNGNLRPVQWTSFLAGVQRYQGEVTGKASIQQAYRAKVAAARRNGGRPLPGQDWSGLDLILRQIILCRAITHRIGCELGSLSSVDDPGYGRAVAVPGDDQPVQRAGVVDPQ</sequence>
<protein>
    <recommendedName>
        <fullName evidence="3">HEPN/Toprim N-terminal domain-containing protein</fullName>
    </recommendedName>
</protein>
<evidence type="ECO:0008006" key="3">
    <source>
        <dbReference type="Google" id="ProtNLM"/>
    </source>
</evidence>
<evidence type="ECO:0000313" key="1">
    <source>
        <dbReference type="EMBL" id="MFC6023633.1"/>
    </source>
</evidence>
<dbReference type="EMBL" id="JBHSPR010000100">
    <property type="protein sequence ID" value="MFC6023633.1"/>
    <property type="molecule type" value="Genomic_DNA"/>
</dbReference>
<dbReference type="RefSeq" id="WP_377434186.1">
    <property type="nucleotide sequence ID" value="NZ_JBHSPR010000100.1"/>
</dbReference>
<comment type="caution">
    <text evidence="1">The sequence shown here is derived from an EMBL/GenBank/DDBJ whole genome shotgun (WGS) entry which is preliminary data.</text>
</comment>
<organism evidence="1 2">
    <name type="scientific">Plantactinospora solaniradicis</name>
    <dbReference type="NCBI Taxonomy" id="1723736"/>
    <lineage>
        <taxon>Bacteria</taxon>
        <taxon>Bacillati</taxon>
        <taxon>Actinomycetota</taxon>
        <taxon>Actinomycetes</taxon>
        <taxon>Micromonosporales</taxon>
        <taxon>Micromonosporaceae</taxon>
        <taxon>Plantactinospora</taxon>
    </lineage>
</organism>
<keyword evidence="2" id="KW-1185">Reference proteome</keyword>
<dbReference type="Proteomes" id="UP001596203">
    <property type="component" value="Unassembled WGS sequence"/>
</dbReference>
<reference evidence="2" key="1">
    <citation type="journal article" date="2019" name="Int. J. Syst. Evol. Microbiol.">
        <title>The Global Catalogue of Microorganisms (GCM) 10K type strain sequencing project: providing services to taxonomists for standard genome sequencing and annotation.</title>
        <authorList>
            <consortium name="The Broad Institute Genomics Platform"/>
            <consortium name="The Broad Institute Genome Sequencing Center for Infectious Disease"/>
            <person name="Wu L."/>
            <person name="Ma J."/>
        </authorList>
    </citation>
    <scope>NUCLEOTIDE SEQUENCE [LARGE SCALE GENOMIC DNA]</scope>
    <source>
        <strain evidence="2">ZS-35-S2</strain>
    </source>
</reference>
<evidence type="ECO:0000313" key="2">
    <source>
        <dbReference type="Proteomes" id="UP001596203"/>
    </source>
</evidence>